<reference evidence="1" key="1">
    <citation type="submission" date="2020-10" db="EMBL/GenBank/DDBJ databases">
        <title>Taxonomic study of unclassified bacteria belonging to the class Ktedonobacteria.</title>
        <authorList>
            <person name="Yabe S."/>
            <person name="Wang C.M."/>
            <person name="Zheng Y."/>
            <person name="Sakai Y."/>
            <person name="Cavaletti L."/>
            <person name="Monciardini P."/>
            <person name="Donadio S."/>
        </authorList>
    </citation>
    <scope>NUCLEOTIDE SEQUENCE</scope>
    <source>
        <strain evidence="1">SOSP1-1</strain>
    </source>
</reference>
<protein>
    <submittedName>
        <fullName evidence="1">Uncharacterized protein</fullName>
    </submittedName>
</protein>
<organism evidence="1 2">
    <name type="scientific">Ktedonospora formicarum</name>
    <dbReference type="NCBI Taxonomy" id="2778364"/>
    <lineage>
        <taxon>Bacteria</taxon>
        <taxon>Bacillati</taxon>
        <taxon>Chloroflexota</taxon>
        <taxon>Ktedonobacteria</taxon>
        <taxon>Ktedonobacterales</taxon>
        <taxon>Ktedonobacteraceae</taxon>
        <taxon>Ktedonospora</taxon>
    </lineage>
</organism>
<accession>A0A8J3IBT9</accession>
<evidence type="ECO:0000313" key="1">
    <source>
        <dbReference type="EMBL" id="GHO51098.1"/>
    </source>
</evidence>
<sequence length="56" mass="6464">MVSTSLLYEIVFDVSWRRLNSLDTHFPLLTNSSDFANFYVSTTFVDETEKMEHASA</sequence>
<dbReference type="Proteomes" id="UP000612362">
    <property type="component" value="Unassembled WGS sequence"/>
</dbReference>
<evidence type="ECO:0000313" key="2">
    <source>
        <dbReference type="Proteomes" id="UP000612362"/>
    </source>
</evidence>
<name>A0A8J3IBT9_9CHLR</name>
<keyword evidence="2" id="KW-1185">Reference proteome</keyword>
<proteinExistence type="predicted"/>
<gene>
    <name evidence="1" type="ORF">KSX_92610</name>
</gene>
<comment type="caution">
    <text evidence="1">The sequence shown here is derived from an EMBL/GenBank/DDBJ whole genome shotgun (WGS) entry which is preliminary data.</text>
</comment>
<dbReference type="EMBL" id="BNJF01000010">
    <property type="protein sequence ID" value="GHO51098.1"/>
    <property type="molecule type" value="Genomic_DNA"/>
</dbReference>
<dbReference type="AlphaFoldDB" id="A0A8J3IBT9"/>